<sequence>MEPNLDLILLAFLHGSFIACVLLLVISVILTGLLFALSFGLVSIVVNDLYNISLLSSFYFESVIEPNLELGFTLVVCTILHCAVGIIVASTPFWLSLSVRFPSSK</sequence>
<dbReference type="EMBL" id="JBEDUW010000002">
    <property type="protein sequence ID" value="KAK9946671.1"/>
    <property type="molecule type" value="Genomic_DNA"/>
</dbReference>
<feature type="transmembrane region" description="Helical" evidence="1">
    <location>
        <begin position="36"/>
        <end position="60"/>
    </location>
</feature>
<dbReference type="Proteomes" id="UP001457282">
    <property type="component" value="Unassembled WGS sequence"/>
</dbReference>
<feature type="transmembrane region" description="Helical" evidence="1">
    <location>
        <begin position="72"/>
        <end position="95"/>
    </location>
</feature>
<keyword evidence="3" id="KW-1185">Reference proteome</keyword>
<reference evidence="2 3" key="1">
    <citation type="journal article" date="2023" name="G3 (Bethesda)">
        <title>A chromosome-length genome assembly and annotation of blackberry (Rubus argutus, cv. 'Hillquist').</title>
        <authorList>
            <person name="Bruna T."/>
            <person name="Aryal R."/>
            <person name="Dudchenko O."/>
            <person name="Sargent D.J."/>
            <person name="Mead D."/>
            <person name="Buti M."/>
            <person name="Cavallini A."/>
            <person name="Hytonen T."/>
            <person name="Andres J."/>
            <person name="Pham M."/>
            <person name="Weisz D."/>
            <person name="Mascagni F."/>
            <person name="Usai G."/>
            <person name="Natali L."/>
            <person name="Bassil N."/>
            <person name="Fernandez G.E."/>
            <person name="Lomsadze A."/>
            <person name="Armour M."/>
            <person name="Olukolu B."/>
            <person name="Poorten T."/>
            <person name="Britton C."/>
            <person name="Davik J."/>
            <person name="Ashrafi H."/>
            <person name="Aiden E.L."/>
            <person name="Borodovsky M."/>
            <person name="Worthington M."/>
        </authorList>
    </citation>
    <scope>NUCLEOTIDE SEQUENCE [LARGE SCALE GENOMIC DNA]</scope>
    <source>
        <strain evidence="2">PI 553951</strain>
    </source>
</reference>
<proteinExistence type="predicted"/>
<keyword evidence="1" id="KW-1133">Transmembrane helix</keyword>
<name>A0AAW1YD75_RUBAR</name>
<keyword evidence="1" id="KW-0812">Transmembrane</keyword>
<organism evidence="2 3">
    <name type="scientific">Rubus argutus</name>
    <name type="common">Southern blackberry</name>
    <dbReference type="NCBI Taxonomy" id="59490"/>
    <lineage>
        <taxon>Eukaryota</taxon>
        <taxon>Viridiplantae</taxon>
        <taxon>Streptophyta</taxon>
        <taxon>Embryophyta</taxon>
        <taxon>Tracheophyta</taxon>
        <taxon>Spermatophyta</taxon>
        <taxon>Magnoliopsida</taxon>
        <taxon>eudicotyledons</taxon>
        <taxon>Gunneridae</taxon>
        <taxon>Pentapetalae</taxon>
        <taxon>rosids</taxon>
        <taxon>fabids</taxon>
        <taxon>Rosales</taxon>
        <taxon>Rosaceae</taxon>
        <taxon>Rosoideae</taxon>
        <taxon>Rosoideae incertae sedis</taxon>
        <taxon>Rubus</taxon>
    </lineage>
</organism>
<gene>
    <name evidence="2" type="ORF">M0R45_012121</name>
</gene>
<evidence type="ECO:0000313" key="3">
    <source>
        <dbReference type="Proteomes" id="UP001457282"/>
    </source>
</evidence>
<accession>A0AAW1YD75</accession>
<evidence type="ECO:0000313" key="2">
    <source>
        <dbReference type="EMBL" id="KAK9946671.1"/>
    </source>
</evidence>
<keyword evidence="1" id="KW-0472">Membrane</keyword>
<protein>
    <submittedName>
        <fullName evidence="2">Uncharacterized protein</fullName>
    </submittedName>
</protein>
<evidence type="ECO:0000256" key="1">
    <source>
        <dbReference type="SAM" id="Phobius"/>
    </source>
</evidence>
<comment type="caution">
    <text evidence="2">The sequence shown here is derived from an EMBL/GenBank/DDBJ whole genome shotgun (WGS) entry which is preliminary data.</text>
</comment>
<dbReference type="AlphaFoldDB" id="A0AAW1YD75"/>
<feature type="transmembrane region" description="Helical" evidence="1">
    <location>
        <begin position="7"/>
        <end position="30"/>
    </location>
</feature>